<keyword evidence="1 3" id="KW-0378">Hydrolase</keyword>
<gene>
    <name evidence="3" type="ORF">BN990_00879</name>
</gene>
<dbReference type="CDD" id="cd06262">
    <property type="entry name" value="metallo-hydrolase-like_MBL-fold"/>
    <property type="match status" value="1"/>
</dbReference>
<accession>A0A024Q7U1</accession>
<dbReference type="InterPro" id="IPR036866">
    <property type="entry name" value="RibonucZ/Hydroxyglut_hydro"/>
</dbReference>
<comment type="caution">
    <text evidence="3">The sequence shown here is derived from an EMBL/GenBank/DDBJ whole genome shotgun (WGS) entry which is preliminary data.</text>
</comment>
<dbReference type="OrthoDB" id="9805728at2"/>
<dbReference type="PANTHER" id="PTHR43546:SF9">
    <property type="entry name" value="L-ASCORBATE-6-PHOSPHATE LACTONASE ULAG-RELATED"/>
    <property type="match status" value="1"/>
</dbReference>
<dbReference type="eggNOG" id="COG2220">
    <property type="taxonomic scope" value="Bacteria"/>
</dbReference>
<dbReference type="SMART" id="SM00849">
    <property type="entry name" value="Lactamase_B"/>
    <property type="match status" value="1"/>
</dbReference>
<evidence type="ECO:0000313" key="3">
    <source>
        <dbReference type="EMBL" id="CDQ38608.1"/>
    </source>
</evidence>
<dbReference type="RefSeq" id="WP_038242609.1">
    <property type="nucleotide sequence ID" value="NZ_BNER01000001.1"/>
</dbReference>
<evidence type="ECO:0000259" key="2">
    <source>
        <dbReference type="SMART" id="SM00849"/>
    </source>
</evidence>
<dbReference type="Gene3D" id="3.60.15.10">
    <property type="entry name" value="Ribonuclease Z/Hydroxyacylglutathione hydrolase-like"/>
    <property type="match status" value="1"/>
</dbReference>
<dbReference type="SUPFAM" id="SSF56281">
    <property type="entry name" value="Metallo-hydrolase/oxidoreductase"/>
    <property type="match status" value="1"/>
</dbReference>
<proteinExistence type="predicted"/>
<dbReference type="Pfam" id="PF12706">
    <property type="entry name" value="Lactamase_B_2"/>
    <property type="match status" value="1"/>
</dbReference>
<dbReference type="InterPro" id="IPR050114">
    <property type="entry name" value="UPF0173_UPF0282_UlaG_hydrolase"/>
</dbReference>
<dbReference type="GO" id="GO:0016787">
    <property type="term" value="F:hydrolase activity"/>
    <property type="evidence" value="ECO:0007669"/>
    <property type="project" value="UniProtKB-KW"/>
</dbReference>
<reference evidence="3 4" key="1">
    <citation type="submission" date="2014-03" db="EMBL/GenBank/DDBJ databases">
        <authorList>
            <person name="Urmite Genomes U."/>
        </authorList>
    </citation>
    <scope>NUCLEOTIDE SEQUENCE [LARGE SCALE GENOMIC DNA]</scope>
    <source>
        <strain evidence="3 4">Vm-5</strain>
    </source>
</reference>
<sequence>MNIQQIRNATLVVDYADKKFLIDPFLADKGTYPPFPNSARQEQNNPLVNLPTSIDKIISNINAVIVTHLHLDHFDEVAKEVLPKDIKMFVQNEEDAKEVEKEGFQNVEVLQEDSVFEDVKLIKTKGNHGRGEIVKLAGPVCGVVFKHPMEKTLYVAGDTVWYEGVQEEINAHNPAIIVVNAGDNQFLEGGSLVMSKDDVYQVSKASPHAKIIASHMEAVNHWTLSREELKSFIDEKGISSNVFVPEDGESFSF</sequence>
<dbReference type="Proteomes" id="UP000028875">
    <property type="component" value="Unassembled WGS sequence"/>
</dbReference>
<protein>
    <submittedName>
        <fullName evidence="3">Metal-dependent hydrolase</fullName>
    </submittedName>
</protein>
<evidence type="ECO:0000313" key="4">
    <source>
        <dbReference type="Proteomes" id="UP000028875"/>
    </source>
</evidence>
<organism evidence="3 4">
    <name type="scientific">Virgibacillus massiliensis</name>
    <dbReference type="NCBI Taxonomy" id="1462526"/>
    <lineage>
        <taxon>Bacteria</taxon>
        <taxon>Bacillati</taxon>
        <taxon>Bacillota</taxon>
        <taxon>Bacilli</taxon>
        <taxon>Bacillales</taxon>
        <taxon>Bacillaceae</taxon>
        <taxon>Virgibacillus</taxon>
    </lineage>
</organism>
<name>A0A024Q7U1_9BACI</name>
<reference evidence="4" key="2">
    <citation type="submission" date="2014-05" db="EMBL/GenBank/DDBJ databases">
        <title>Draft genome sequence of Virgibacillus massiliensis Vm-5.</title>
        <authorList>
            <person name="Khelaifia S."/>
            <person name="Croce O."/>
            <person name="Lagier J.C."/>
            <person name="Raoult D."/>
        </authorList>
    </citation>
    <scope>NUCLEOTIDE SEQUENCE [LARGE SCALE GENOMIC DNA]</scope>
    <source>
        <strain evidence="4">Vm-5</strain>
    </source>
</reference>
<dbReference type="EMBL" id="CCDP010000001">
    <property type="protein sequence ID" value="CDQ38608.1"/>
    <property type="molecule type" value="Genomic_DNA"/>
</dbReference>
<feature type="domain" description="Metallo-beta-lactamase" evidence="2">
    <location>
        <begin position="6"/>
        <end position="215"/>
    </location>
</feature>
<keyword evidence="4" id="KW-1185">Reference proteome</keyword>
<dbReference type="PANTHER" id="PTHR43546">
    <property type="entry name" value="UPF0173 METAL-DEPENDENT HYDROLASE MJ1163-RELATED"/>
    <property type="match status" value="1"/>
</dbReference>
<dbReference type="AlphaFoldDB" id="A0A024Q7U1"/>
<dbReference type="STRING" id="1462526.BN990_00879"/>
<dbReference type="InterPro" id="IPR001279">
    <property type="entry name" value="Metallo-B-lactamas"/>
</dbReference>
<evidence type="ECO:0000256" key="1">
    <source>
        <dbReference type="ARBA" id="ARBA00022801"/>
    </source>
</evidence>